<keyword evidence="2" id="KW-1185">Reference proteome</keyword>
<comment type="caution">
    <text evidence="1">The sequence shown here is derived from an EMBL/GenBank/DDBJ whole genome shotgun (WGS) entry which is preliminary data.</text>
</comment>
<accession>A0AAW0TL85</accession>
<dbReference type="Proteomes" id="UP001487740">
    <property type="component" value="Unassembled WGS sequence"/>
</dbReference>
<proteinExistence type="predicted"/>
<evidence type="ECO:0000313" key="1">
    <source>
        <dbReference type="EMBL" id="KAK8388186.1"/>
    </source>
</evidence>
<gene>
    <name evidence="1" type="ORF">O3P69_020220</name>
</gene>
<name>A0AAW0TL85_SCYPA</name>
<reference evidence="1 2" key="1">
    <citation type="submission" date="2023-03" db="EMBL/GenBank/DDBJ databases">
        <title>High-quality genome of Scylla paramamosain provides insights in environmental adaptation.</title>
        <authorList>
            <person name="Zhang L."/>
        </authorList>
    </citation>
    <scope>NUCLEOTIDE SEQUENCE [LARGE SCALE GENOMIC DNA]</scope>
    <source>
        <strain evidence="1">LZ_2023a</strain>
        <tissue evidence="1">Muscle</tissue>
    </source>
</reference>
<dbReference type="EMBL" id="JARAKH010000029">
    <property type="protein sequence ID" value="KAK8388186.1"/>
    <property type="molecule type" value="Genomic_DNA"/>
</dbReference>
<evidence type="ECO:0000313" key="2">
    <source>
        <dbReference type="Proteomes" id="UP001487740"/>
    </source>
</evidence>
<organism evidence="1 2">
    <name type="scientific">Scylla paramamosain</name>
    <name type="common">Mud crab</name>
    <dbReference type="NCBI Taxonomy" id="85552"/>
    <lineage>
        <taxon>Eukaryota</taxon>
        <taxon>Metazoa</taxon>
        <taxon>Ecdysozoa</taxon>
        <taxon>Arthropoda</taxon>
        <taxon>Crustacea</taxon>
        <taxon>Multicrustacea</taxon>
        <taxon>Malacostraca</taxon>
        <taxon>Eumalacostraca</taxon>
        <taxon>Eucarida</taxon>
        <taxon>Decapoda</taxon>
        <taxon>Pleocyemata</taxon>
        <taxon>Brachyura</taxon>
        <taxon>Eubrachyura</taxon>
        <taxon>Portunoidea</taxon>
        <taxon>Portunidae</taxon>
        <taxon>Portuninae</taxon>
        <taxon>Scylla</taxon>
    </lineage>
</organism>
<sequence length="145" mass="15982">MIQITSGNKKVVCGGEHCHRHYLCSRDEQVLLISPAAVASATTTLLSNTNRKSVKFLLKRGECIVLMGSAYWPGTAASYHSILKVTNPPVNKEIIGMSRYFAAATILLPWSEQHTTDLSCHCCLKVKDMSRCCHAKEYLASMSCC</sequence>
<protein>
    <submittedName>
        <fullName evidence="1">Uncharacterized protein</fullName>
    </submittedName>
</protein>
<dbReference type="AlphaFoldDB" id="A0AAW0TL85"/>